<organism evidence="1 2">
    <name type="scientific">Paratrimastix pyriformis</name>
    <dbReference type="NCBI Taxonomy" id="342808"/>
    <lineage>
        <taxon>Eukaryota</taxon>
        <taxon>Metamonada</taxon>
        <taxon>Preaxostyla</taxon>
        <taxon>Paratrimastigidae</taxon>
        <taxon>Paratrimastix</taxon>
    </lineage>
</organism>
<gene>
    <name evidence="1" type="ORF">PAPYR_9093</name>
</gene>
<reference evidence="1" key="1">
    <citation type="journal article" date="2022" name="bioRxiv">
        <title>Genomics of Preaxostyla Flagellates Illuminates Evolutionary Transitions and the Path Towards Mitochondrial Loss.</title>
        <authorList>
            <person name="Novak L.V.F."/>
            <person name="Treitli S.C."/>
            <person name="Pyrih J."/>
            <person name="Halakuc P."/>
            <person name="Pipaliya S.V."/>
            <person name="Vacek V."/>
            <person name="Brzon O."/>
            <person name="Soukal P."/>
            <person name="Eme L."/>
            <person name="Dacks J.B."/>
            <person name="Karnkowska A."/>
            <person name="Elias M."/>
            <person name="Hampl V."/>
        </authorList>
    </citation>
    <scope>NUCLEOTIDE SEQUENCE</scope>
    <source>
        <strain evidence="1">RCP-MX</strain>
    </source>
</reference>
<proteinExistence type="predicted"/>
<dbReference type="Proteomes" id="UP001141327">
    <property type="component" value="Unassembled WGS sequence"/>
</dbReference>
<evidence type="ECO:0000313" key="1">
    <source>
        <dbReference type="EMBL" id="KAJ4455882.1"/>
    </source>
</evidence>
<keyword evidence="2" id="KW-1185">Reference proteome</keyword>
<comment type="caution">
    <text evidence="1">The sequence shown here is derived from an EMBL/GenBank/DDBJ whole genome shotgun (WGS) entry which is preliminary data.</text>
</comment>
<dbReference type="EMBL" id="JAPMOS010000090">
    <property type="protein sequence ID" value="KAJ4455882.1"/>
    <property type="molecule type" value="Genomic_DNA"/>
</dbReference>
<evidence type="ECO:0000313" key="2">
    <source>
        <dbReference type="Proteomes" id="UP001141327"/>
    </source>
</evidence>
<sequence>MKRTRERDTASPGTRCRHVDGQEVRINRGSGWNGDWSQELLTIRGRPTIKSSPSPPPRHGFIRSGCSHFMECFFEDGILVGENHPNSSMRKQVMQIQWL</sequence>
<accession>A0ABQ8UDZ9</accession>
<name>A0ABQ8UDZ9_9EUKA</name>
<protein>
    <submittedName>
        <fullName evidence="1">Uncharacterized protein</fullName>
    </submittedName>
</protein>